<feature type="signal peptide" evidence="1">
    <location>
        <begin position="1"/>
        <end position="32"/>
    </location>
</feature>
<organism evidence="3 4">
    <name type="scientific">Dactylosporangium darangshiense</name>
    <dbReference type="NCBI Taxonomy" id="579108"/>
    <lineage>
        <taxon>Bacteria</taxon>
        <taxon>Bacillati</taxon>
        <taxon>Actinomycetota</taxon>
        <taxon>Actinomycetes</taxon>
        <taxon>Micromonosporales</taxon>
        <taxon>Micromonosporaceae</taxon>
        <taxon>Dactylosporangium</taxon>
    </lineage>
</organism>
<feature type="domain" description="AB hydrolase-1" evidence="2">
    <location>
        <begin position="42"/>
        <end position="268"/>
    </location>
</feature>
<dbReference type="InterPro" id="IPR000073">
    <property type="entry name" value="AB_hydrolase_1"/>
</dbReference>
<reference evidence="4" key="1">
    <citation type="journal article" date="2019" name="Int. J. Syst. Evol. Microbiol.">
        <title>The Global Catalogue of Microorganisms (GCM) 10K type strain sequencing project: providing services to taxonomists for standard genome sequencing and annotation.</title>
        <authorList>
            <consortium name="The Broad Institute Genomics Platform"/>
            <consortium name="The Broad Institute Genome Sequencing Center for Infectious Disease"/>
            <person name="Wu L."/>
            <person name="Ma J."/>
        </authorList>
    </citation>
    <scope>NUCLEOTIDE SEQUENCE [LARGE SCALE GENOMIC DNA]</scope>
    <source>
        <strain evidence="4">JCM 17441</strain>
    </source>
</reference>
<name>A0ABP8DW24_9ACTN</name>
<dbReference type="Gene3D" id="3.40.50.1820">
    <property type="entry name" value="alpha/beta hydrolase"/>
    <property type="match status" value="1"/>
</dbReference>
<dbReference type="InterPro" id="IPR052897">
    <property type="entry name" value="Sec-Metab_Biosynth_Hydrolase"/>
</dbReference>
<dbReference type="Proteomes" id="UP001500620">
    <property type="component" value="Unassembled WGS sequence"/>
</dbReference>
<proteinExistence type="predicted"/>
<evidence type="ECO:0000256" key="1">
    <source>
        <dbReference type="SAM" id="SignalP"/>
    </source>
</evidence>
<evidence type="ECO:0000259" key="2">
    <source>
        <dbReference type="Pfam" id="PF12697"/>
    </source>
</evidence>
<dbReference type="GO" id="GO:0016787">
    <property type="term" value="F:hydrolase activity"/>
    <property type="evidence" value="ECO:0007669"/>
    <property type="project" value="UniProtKB-KW"/>
</dbReference>
<evidence type="ECO:0000313" key="4">
    <source>
        <dbReference type="Proteomes" id="UP001500620"/>
    </source>
</evidence>
<dbReference type="PANTHER" id="PTHR37017:SF11">
    <property type="entry name" value="ESTERASE_LIPASE_THIOESTERASE DOMAIN-CONTAINING PROTEIN"/>
    <property type="match status" value="1"/>
</dbReference>
<dbReference type="EMBL" id="BAABAT010000103">
    <property type="protein sequence ID" value="GAA4264156.1"/>
    <property type="molecule type" value="Genomic_DNA"/>
</dbReference>
<keyword evidence="1" id="KW-0732">Signal</keyword>
<dbReference type="RefSeq" id="WP_380138419.1">
    <property type="nucleotide sequence ID" value="NZ_JBHTFY010000001.1"/>
</dbReference>
<accession>A0ABP8DW24</accession>
<dbReference type="PANTHER" id="PTHR37017">
    <property type="entry name" value="AB HYDROLASE-1 DOMAIN-CONTAINING PROTEIN-RELATED"/>
    <property type="match status" value="1"/>
</dbReference>
<dbReference type="SUPFAM" id="SSF53474">
    <property type="entry name" value="alpha/beta-Hydrolases"/>
    <property type="match status" value="1"/>
</dbReference>
<dbReference type="InterPro" id="IPR029058">
    <property type="entry name" value="AB_hydrolase_fold"/>
</dbReference>
<evidence type="ECO:0000313" key="3">
    <source>
        <dbReference type="EMBL" id="GAA4264156.1"/>
    </source>
</evidence>
<sequence>MKLLRAPRRALAALATALTALGIVFLANSASAQGTTTPKPTVVLVHGAFADASGWEGVITRLRHDGYPVIAPATPLRGLSSDAAYIASVVKSVTGPVILVGHSYGGAVITNAARGLDNVKALVYAEAFIPDQGEATAVAANPAKYPNSQLGPDTLLQRAYPNPSAPGGVDQDLYINPQFFRRVFAADVSAAQAEAMALSQRPLAQAAFLEPSGAPAWKTIPSWALIATEDHAIDPDGARYMAKRAGAHITEVRASHVIMVTHPDAVVRVIIDADKHS</sequence>
<protein>
    <submittedName>
        <fullName evidence="3">Alpha/beta hydrolase</fullName>
    </submittedName>
</protein>
<gene>
    <name evidence="3" type="ORF">GCM10022255_115190</name>
</gene>
<feature type="chain" id="PRO_5046535172" evidence="1">
    <location>
        <begin position="33"/>
        <end position="277"/>
    </location>
</feature>
<dbReference type="Pfam" id="PF12697">
    <property type="entry name" value="Abhydrolase_6"/>
    <property type="match status" value="1"/>
</dbReference>
<keyword evidence="3" id="KW-0378">Hydrolase</keyword>
<keyword evidence="4" id="KW-1185">Reference proteome</keyword>
<comment type="caution">
    <text evidence="3">The sequence shown here is derived from an EMBL/GenBank/DDBJ whole genome shotgun (WGS) entry which is preliminary data.</text>
</comment>